<dbReference type="AlphaFoldDB" id="A0A5C5WYW0"/>
<dbReference type="GO" id="GO:0016987">
    <property type="term" value="F:sigma factor activity"/>
    <property type="evidence" value="ECO:0007669"/>
    <property type="project" value="UniProtKB-KW"/>
</dbReference>
<dbReference type="CDD" id="cd06171">
    <property type="entry name" value="Sigma70_r4"/>
    <property type="match status" value="1"/>
</dbReference>
<evidence type="ECO:0000256" key="5">
    <source>
        <dbReference type="ARBA" id="ARBA00023163"/>
    </source>
</evidence>
<keyword evidence="2" id="KW-0805">Transcription regulation</keyword>
<keyword evidence="3" id="KW-0731">Sigma factor</keyword>
<dbReference type="GO" id="GO:0006352">
    <property type="term" value="P:DNA-templated transcription initiation"/>
    <property type="evidence" value="ECO:0007669"/>
    <property type="project" value="InterPro"/>
</dbReference>
<evidence type="ECO:0000313" key="8">
    <source>
        <dbReference type="EMBL" id="TWT55183.1"/>
    </source>
</evidence>
<evidence type="ECO:0000256" key="2">
    <source>
        <dbReference type="ARBA" id="ARBA00023015"/>
    </source>
</evidence>
<dbReference type="Pfam" id="PF04542">
    <property type="entry name" value="Sigma70_r2"/>
    <property type="match status" value="1"/>
</dbReference>
<dbReference type="Pfam" id="PF08281">
    <property type="entry name" value="Sigma70_r4_2"/>
    <property type="match status" value="1"/>
</dbReference>
<dbReference type="PANTHER" id="PTHR43133:SF8">
    <property type="entry name" value="RNA POLYMERASE SIGMA FACTOR HI_1459-RELATED"/>
    <property type="match status" value="1"/>
</dbReference>
<dbReference type="SUPFAM" id="SSF88946">
    <property type="entry name" value="Sigma2 domain of RNA polymerase sigma factors"/>
    <property type="match status" value="1"/>
</dbReference>
<evidence type="ECO:0000256" key="3">
    <source>
        <dbReference type="ARBA" id="ARBA00023082"/>
    </source>
</evidence>
<dbReference type="Gene3D" id="1.10.10.10">
    <property type="entry name" value="Winged helix-like DNA-binding domain superfamily/Winged helix DNA-binding domain"/>
    <property type="match status" value="1"/>
</dbReference>
<dbReference type="PANTHER" id="PTHR43133">
    <property type="entry name" value="RNA POLYMERASE ECF-TYPE SIGMA FACTO"/>
    <property type="match status" value="1"/>
</dbReference>
<comment type="similarity">
    <text evidence="1">Belongs to the sigma-70 factor family. ECF subfamily.</text>
</comment>
<dbReference type="OrthoDB" id="9785675at2"/>
<name>A0A5C5WYW0_9BACT</name>
<dbReference type="InterPro" id="IPR013324">
    <property type="entry name" value="RNA_pol_sigma_r3/r4-like"/>
</dbReference>
<dbReference type="GO" id="GO:0003677">
    <property type="term" value="F:DNA binding"/>
    <property type="evidence" value="ECO:0007669"/>
    <property type="project" value="UniProtKB-KW"/>
</dbReference>
<sequence>MPMNTIASLNADQFAALGNRGYSLAFQILKHRDDAADAVQDALRQFIEHQNQFQSANGSMQAYFLKIVRNRCLDLKRKRRPSCVGDHFDPGGSMGDDPSFQAAENEQQRLVRDCLDSLADDSREIIYLRDFHGLSYDEISEVLGIAKGTVMSRLHRARLQLRERFLSPLTKSESC</sequence>
<dbReference type="InterPro" id="IPR007627">
    <property type="entry name" value="RNA_pol_sigma70_r2"/>
</dbReference>
<evidence type="ECO:0000256" key="1">
    <source>
        <dbReference type="ARBA" id="ARBA00010641"/>
    </source>
</evidence>
<keyword evidence="9" id="KW-1185">Reference proteome</keyword>
<dbReference type="InterPro" id="IPR036388">
    <property type="entry name" value="WH-like_DNA-bd_sf"/>
</dbReference>
<reference evidence="8 9" key="1">
    <citation type="submission" date="2019-02" db="EMBL/GenBank/DDBJ databases">
        <title>Deep-cultivation of Planctomycetes and their phenomic and genomic characterization uncovers novel biology.</title>
        <authorList>
            <person name="Wiegand S."/>
            <person name="Jogler M."/>
            <person name="Boedeker C."/>
            <person name="Pinto D."/>
            <person name="Vollmers J."/>
            <person name="Rivas-Marin E."/>
            <person name="Kohn T."/>
            <person name="Peeters S.H."/>
            <person name="Heuer A."/>
            <person name="Rast P."/>
            <person name="Oberbeckmann S."/>
            <person name="Bunk B."/>
            <person name="Jeske O."/>
            <person name="Meyerdierks A."/>
            <person name="Storesund J.E."/>
            <person name="Kallscheuer N."/>
            <person name="Luecker S."/>
            <person name="Lage O.M."/>
            <person name="Pohl T."/>
            <person name="Merkel B.J."/>
            <person name="Hornburger P."/>
            <person name="Mueller R.-W."/>
            <person name="Bruemmer F."/>
            <person name="Labrenz M."/>
            <person name="Spormann A.M."/>
            <person name="Op Den Camp H."/>
            <person name="Overmann J."/>
            <person name="Amann R."/>
            <person name="Jetten M.S.M."/>
            <person name="Mascher T."/>
            <person name="Medema M.H."/>
            <person name="Devos D.P."/>
            <person name="Kaster A.-K."/>
            <person name="Ovreas L."/>
            <person name="Rohde M."/>
            <person name="Galperin M.Y."/>
            <person name="Jogler C."/>
        </authorList>
    </citation>
    <scope>NUCLEOTIDE SEQUENCE [LARGE SCALE GENOMIC DNA]</scope>
    <source>
        <strain evidence="8 9">Pla22</strain>
    </source>
</reference>
<organism evidence="8 9">
    <name type="scientific">Rubripirellula amarantea</name>
    <dbReference type="NCBI Taxonomy" id="2527999"/>
    <lineage>
        <taxon>Bacteria</taxon>
        <taxon>Pseudomonadati</taxon>
        <taxon>Planctomycetota</taxon>
        <taxon>Planctomycetia</taxon>
        <taxon>Pirellulales</taxon>
        <taxon>Pirellulaceae</taxon>
        <taxon>Rubripirellula</taxon>
    </lineage>
</organism>
<evidence type="ECO:0000313" key="9">
    <source>
        <dbReference type="Proteomes" id="UP000316598"/>
    </source>
</evidence>
<dbReference type="SUPFAM" id="SSF88659">
    <property type="entry name" value="Sigma3 and sigma4 domains of RNA polymerase sigma factors"/>
    <property type="match status" value="1"/>
</dbReference>
<evidence type="ECO:0000259" key="7">
    <source>
        <dbReference type="Pfam" id="PF08281"/>
    </source>
</evidence>
<dbReference type="InterPro" id="IPR013249">
    <property type="entry name" value="RNA_pol_sigma70_r4_t2"/>
</dbReference>
<feature type="domain" description="RNA polymerase sigma factor 70 region 4 type 2" evidence="7">
    <location>
        <begin position="109"/>
        <end position="161"/>
    </location>
</feature>
<feature type="domain" description="RNA polymerase sigma-70 region 2" evidence="6">
    <location>
        <begin position="18"/>
        <end position="80"/>
    </location>
</feature>
<dbReference type="InterPro" id="IPR013325">
    <property type="entry name" value="RNA_pol_sigma_r2"/>
</dbReference>
<dbReference type="InterPro" id="IPR014284">
    <property type="entry name" value="RNA_pol_sigma-70_dom"/>
</dbReference>
<proteinExistence type="inferred from homology"/>
<gene>
    <name evidence="8" type="primary">sigE_2</name>
    <name evidence="8" type="ORF">Pla22_28380</name>
</gene>
<comment type="caution">
    <text evidence="8">The sequence shown here is derived from an EMBL/GenBank/DDBJ whole genome shotgun (WGS) entry which is preliminary data.</text>
</comment>
<dbReference type="Gene3D" id="1.10.1740.10">
    <property type="match status" value="1"/>
</dbReference>
<dbReference type="NCBIfam" id="TIGR02937">
    <property type="entry name" value="sigma70-ECF"/>
    <property type="match status" value="1"/>
</dbReference>
<keyword evidence="4" id="KW-0238">DNA-binding</keyword>
<evidence type="ECO:0000259" key="6">
    <source>
        <dbReference type="Pfam" id="PF04542"/>
    </source>
</evidence>
<keyword evidence="5" id="KW-0804">Transcription</keyword>
<dbReference type="Proteomes" id="UP000316598">
    <property type="component" value="Unassembled WGS sequence"/>
</dbReference>
<dbReference type="InterPro" id="IPR039425">
    <property type="entry name" value="RNA_pol_sigma-70-like"/>
</dbReference>
<accession>A0A5C5WYW0</accession>
<protein>
    <submittedName>
        <fullName evidence="8">ECF RNA polymerase sigma factor SigE</fullName>
    </submittedName>
</protein>
<evidence type="ECO:0000256" key="4">
    <source>
        <dbReference type="ARBA" id="ARBA00023125"/>
    </source>
</evidence>
<dbReference type="EMBL" id="SJPI01000001">
    <property type="protein sequence ID" value="TWT55183.1"/>
    <property type="molecule type" value="Genomic_DNA"/>
</dbReference>